<dbReference type="GO" id="GO:0000993">
    <property type="term" value="F:RNA polymerase II complex binding"/>
    <property type="evidence" value="ECO:0007669"/>
    <property type="project" value="TreeGrafter"/>
</dbReference>
<evidence type="ECO:0000313" key="12">
    <source>
        <dbReference type="EMBL" id="SBS92095.1"/>
    </source>
</evidence>
<evidence type="ECO:0000256" key="3">
    <source>
        <dbReference type="ARBA" id="ARBA00009730"/>
    </source>
</evidence>
<evidence type="ECO:0000256" key="9">
    <source>
        <dbReference type="ARBA" id="ARBA00023242"/>
    </source>
</evidence>
<comment type="function">
    <text evidence="1 10">Transcription elongation factor implicated in the maintenance of proper chromatin structure in actively transcribed regions.</text>
</comment>
<dbReference type="Pfam" id="PF05129">
    <property type="entry name" value="Zn_ribbon_Elf1"/>
    <property type="match status" value="1"/>
</dbReference>
<evidence type="ECO:0000256" key="10">
    <source>
        <dbReference type="RuleBase" id="RU364033"/>
    </source>
</evidence>
<dbReference type="GO" id="GO:0008023">
    <property type="term" value="C:transcription elongation factor complex"/>
    <property type="evidence" value="ECO:0007669"/>
    <property type="project" value="TreeGrafter"/>
</dbReference>
<evidence type="ECO:0000256" key="8">
    <source>
        <dbReference type="ARBA" id="ARBA00023163"/>
    </source>
</evidence>
<dbReference type="GO" id="GO:0006368">
    <property type="term" value="P:transcription elongation by RNA polymerase II"/>
    <property type="evidence" value="ECO:0007669"/>
    <property type="project" value="TreeGrafter"/>
</dbReference>
<feature type="compositionally biased region" description="Basic residues" evidence="11">
    <location>
        <begin position="34"/>
        <end position="51"/>
    </location>
</feature>
<evidence type="ECO:0000256" key="2">
    <source>
        <dbReference type="ARBA" id="ARBA00004123"/>
    </source>
</evidence>
<organism evidence="12 13">
    <name type="scientific">Plasmodium ovale curtisi</name>
    <dbReference type="NCBI Taxonomy" id="864141"/>
    <lineage>
        <taxon>Eukaryota</taxon>
        <taxon>Sar</taxon>
        <taxon>Alveolata</taxon>
        <taxon>Apicomplexa</taxon>
        <taxon>Aconoidasida</taxon>
        <taxon>Haemosporida</taxon>
        <taxon>Plasmodiidae</taxon>
        <taxon>Plasmodium</taxon>
        <taxon>Plasmodium (Plasmodium)</taxon>
    </lineage>
</organism>
<sequence>MSHSIDAPGKEIKRERKGKERKGKEGKGKEGKGKERKGRERKGRERKGKERKGKERKELFPVLTILQNSQVQHRGRYNTTVGSTSRQWEALNGRKMGRSKVKKVKPRKKKPLTLDKQFNCPFCSYKKSVDIKLHRSKGIGELMCLKCGVKYVNQITSLDECIDVYSEWVDKCLDANKKGCNELFFNDDLAALNNIED</sequence>
<comment type="similarity">
    <text evidence="3 10">Belongs to the ELOF1 family.</text>
</comment>
<feature type="region of interest" description="Disordered" evidence="11">
    <location>
        <begin position="1"/>
        <end position="59"/>
    </location>
</feature>
<keyword evidence="7 10" id="KW-0805">Transcription regulation</keyword>
<comment type="subcellular location">
    <subcellularLocation>
        <location evidence="2 10">Nucleus</location>
    </subcellularLocation>
</comment>
<dbReference type="PANTHER" id="PTHR20934">
    <property type="entry name" value="TRANSCRIPTION ELONGATION FACTOR 1 HOMOLOG"/>
    <property type="match status" value="1"/>
</dbReference>
<keyword evidence="9 10" id="KW-0539">Nucleus</keyword>
<evidence type="ECO:0000256" key="4">
    <source>
        <dbReference type="ARBA" id="ARBA00022723"/>
    </source>
</evidence>
<evidence type="ECO:0000256" key="7">
    <source>
        <dbReference type="ARBA" id="ARBA00023015"/>
    </source>
</evidence>
<name>A0A1A8WGK3_PLAOA</name>
<dbReference type="InterPro" id="IPR038567">
    <property type="entry name" value="T_Elf1_sf"/>
</dbReference>
<dbReference type="GO" id="GO:0008270">
    <property type="term" value="F:zinc ion binding"/>
    <property type="evidence" value="ECO:0007669"/>
    <property type="project" value="UniProtKB-KW"/>
</dbReference>
<feature type="compositionally biased region" description="Basic and acidic residues" evidence="11">
    <location>
        <begin position="8"/>
        <end position="33"/>
    </location>
</feature>
<protein>
    <recommendedName>
        <fullName evidence="10">Transcription elongation factor 1 homolog</fullName>
    </recommendedName>
</protein>
<dbReference type="Gene3D" id="2.20.25.190">
    <property type="match status" value="1"/>
</dbReference>
<dbReference type="EMBL" id="FLQU01001224">
    <property type="protein sequence ID" value="SBS92095.1"/>
    <property type="molecule type" value="Genomic_DNA"/>
</dbReference>
<dbReference type="AlphaFoldDB" id="A0A1A8WGK3"/>
<dbReference type="InterPro" id="IPR007808">
    <property type="entry name" value="Elf1"/>
</dbReference>
<reference evidence="13" key="1">
    <citation type="submission" date="2016-05" db="EMBL/GenBank/DDBJ databases">
        <authorList>
            <person name="Naeem Raeece"/>
        </authorList>
    </citation>
    <scope>NUCLEOTIDE SEQUENCE [LARGE SCALE GENOMIC DNA]</scope>
</reference>
<dbReference type="PANTHER" id="PTHR20934:SF0">
    <property type="entry name" value="TRANSCRIPTION ELONGATION FACTOR 1 HOMOLOG"/>
    <property type="match status" value="1"/>
</dbReference>
<evidence type="ECO:0000256" key="1">
    <source>
        <dbReference type="ARBA" id="ARBA00003357"/>
    </source>
</evidence>
<dbReference type="FunFam" id="2.20.25.190:FF:000001">
    <property type="entry name" value="Transcription elongation factor 1 homolog"/>
    <property type="match status" value="1"/>
</dbReference>
<keyword evidence="5 10" id="KW-0863">Zinc-finger</keyword>
<accession>A0A1A8WGK3</accession>
<keyword evidence="6 10" id="KW-0862">Zinc</keyword>
<evidence type="ECO:0000256" key="5">
    <source>
        <dbReference type="ARBA" id="ARBA00022771"/>
    </source>
</evidence>
<dbReference type="Proteomes" id="UP000078560">
    <property type="component" value="Unassembled WGS sequence"/>
</dbReference>
<evidence type="ECO:0000256" key="6">
    <source>
        <dbReference type="ARBA" id="ARBA00022833"/>
    </source>
</evidence>
<keyword evidence="4 10" id="KW-0479">Metal-binding</keyword>
<keyword evidence="8 10" id="KW-0804">Transcription</keyword>
<evidence type="ECO:0000256" key="11">
    <source>
        <dbReference type="SAM" id="MobiDB-lite"/>
    </source>
</evidence>
<proteinExistence type="inferred from homology"/>
<evidence type="ECO:0000313" key="13">
    <source>
        <dbReference type="Proteomes" id="UP000078560"/>
    </source>
</evidence>
<gene>
    <name evidence="12" type="ORF">POVCU2_0072070</name>
</gene>
<dbReference type="SUPFAM" id="SSF57783">
    <property type="entry name" value="Zinc beta-ribbon"/>
    <property type="match status" value="1"/>
</dbReference>